<name>A0A8H5YKX2_9HYPO</name>
<organism evidence="4 5">
    <name type="scientific">Fusarium globosum</name>
    <dbReference type="NCBI Taxonomy" id="78864"/>
    <lineage>
        <taxon>Eukaryota</taxon>
        <taxon>Fungi</taxon>
        <taxon>Dikarya</taxon>
        <taxon>Ascomycota</taxon>
        <taxon>Pezizomycotina</taxon>
        <taxon>Sordariomycetes</taxon>
        <taxon>Hypocreomycetidae</taxon>
        <taxon>Hypocreales</taxon>
        <taxon>Nectriaceae</taxon>
        <taxon>Fusarium</taxon>
        <taxon>Fusarium fujikuroi species complex</taxon>
    </lineage>
</organism>
<keyword evidence="2" id="KW-0812">Transmembrane</keyword>
<comment type="caution">
    <text evidence="4">The sequence shown here is derived from an EMBL/GenBank/DDBJ whole genome shotgun (WGS) entry which is preliminary data.</text>
</comment>
<reference evidence="4 5" key="1">
    <citation type="submission" date="2020-05" db="EMBL/GenBank/DDBJ databases">
        <title>Identification and distribution of gene clusters putatively required for synthesis of sphingolipid metabolism inhibitors in phylogenetically diverse species of the filamentous fungus Fusarium.</title>
        <authorList>
            <person name="Kim H.-S."/>
            <person name="Busman M."/>
            <person name="Brown D.W."/>
            <person name="Divon H."/>
            <person name="Uhlig S."/>
            <person name="Proctor R.H."/>
        </authorList>
    </citation>
    <scope>NUCLEOTIDE SEQUENCE [LARGE SCALE GENOMIC DNA]</scope>
    <source>
        <strain evidence="4 5">NRRL 26131</strain>
    </source>
</reference>
<feature type="region of interest" description="Disordered" evidence="1">
    <location>
        <begin position="809"/>
        <end position="835"/>
    </location>
</feature>
<dbReference type="AlphaFoldDB" id="A0A8H5YKX2"/>
<evidence type="ECO:0000313" key="5">
    <source>
        <dbReference type="Proteomes" id="UP000532311"/>
    </source>
</evidence>
<sequence>MDLAEGSLCDICIAALRGGNKIKESKDHYKYSGRVFRNYHHQKYHDLAVSKDEYCFIYVTFHVVCPWAVDFDLKVSLFSRRTLALSLRSILTLLDARPWAYLDEHIGSSQSLQKVKTWLSACEEDHGHCLLPSSNRGIYFPSRIIDVCAAEDGTVYLRERAEVKTFHLKDQRKAGDYPVYWTLSHRWGDPELIPQLSRSTEDQLRAGMALSKLSPTFRDAALLVRRMGFRYIWIDSLCILQDSLSEWQQEAKEMVDIYRHSFCNISATAASSDPSSTGLFSKRSLPSRLLFPFVIREQNLEDKTGFEVGPWVLYNDSSWKDEIEDTPLNTRGWVVQERFLAPRILHFTKSQMYWECLETTVCEADPNWELQTLARNSPLPRQPIHTVYKAAGQQIMKTVSTGQRYKAMDRKTYHTLWGNLVSIYANCALTKESDRLIAMSGIAKRFQEANKDTYLAGLWKEAIHSDLTWRTNASEGAEVVRNGSYAPTWSWASVGGGHTTLSALHQRYSGLPKPLVKLVEERIIAESPGGDSTGLLRSAELDIECRLFYYCWTALSTTLAVYKDAIRSDCYFEEKFSSQNLQLDTTDLVRKFKEMEKVEGACVPLCTGYHGYGGGKNVFMMLELVSGTTFSRVGILEHGEIGTWISECPLQQCTDEMPFKFREFLVINTKFLRPPEWNSKVDGKGGMGENIRYSVGGTIQLLRETDLDRVQLYLAERIESGDSVTEIDSSRTEWKAEWDAFGLAKGNEDSMYWFAIKEPGILDLFTASTQYFNVTAPELETSITLHTSTTTHSATSKAVVVSNTQIITRPTTTVPTTSEEASSDTGSDSGMSKGETAGAAVGGTIGGLLLLGAVGWFVWRRLGRD</sequence>
<evidence type="ECO:0000259" key="3">
    <source>
        <dbReference type="Pfam" id="PF06985"/>
    </source>
</evidence>
<keyword evidence="5" id="KW-1185">Reference proteome</keyword>
<feature type="transmembrane region" description="Helical" evidence="2">
    <location>
        <begin position="837"/>
        <end position="859"/>
    </location>
</feature>
<dbReference type="EMBL" id="JAAQPF010000151">
    <property type="protein sequence ID" value="KAF5713297.1"/>
    <property type="molecule type" value="Genomic_DNA"/>
</dbReference>
<gene>
    <name evidence="4" type="ORF">FGLOB1_4078</name>
</gene>
<dbReference type="InterPro" id="IPR010730">
    <property type="entry name" value="HET"/>
</dbReference>
<feature type="domain" description="Heterokaryon incompatibility" evidence="3">
    <location>
        <begin position="180"/>
        <end position="337"/>
    </location>
</feature>
<evidence type="ECO:0000256" key="2">
    <source>
        <dbReference type="SAM" id="Phobius"/>
    </source>
</evidence>
<feature type="compositionally biased region" description="Polar residues" evidence="1">
    <location>
        <begin position="818"/>
        <end position="830"/>
    </location>
</feature>
<evidence type="ECO:0000313" key="4">
    <source>
        <dbReference type="EMBL" id="KAF5713297.1"/>
    </source>
</evidence>
<keyword evidence="2" id="KW-1133">Transmembrane helix</keyword>
<protein>
    <recommendedName>
        <fullName evidence="3">Heterokaryon incompatibility domain-containing protein</fullName>
    </recommendedName>
</protein>
<accession>A0A8H5YKX2</accession>
<proteinExistence type="predicted"/>
<dbReference type="Proteomes" id="UP000532311">
    <property type="component" value="Unassembled WGS sequence"/>
</dbReference>
<dbReference type="PANTHER" id="PTHR33112">
    <property type="entry name" value="DOMAIN PROTEIN, PUTATIVE-RELATED"/>
    <property type="match status" value="1"/>
</dbReference>
<dbReference type="Pfam" id="PF06985">
    <property type="entry name" value="HET"/>
    <property type="match status" value="1"/>
</dbReference>
<dbReference type="PANTHER" id="PTHR33112:SF10">
    <property type="entry name" value="TOL"/>
    <property type="match status" value="1"/>
</dbReference>
<keyword evidence="2" id="KW-0472">Membrane</keyword>
<evidence type="ECO:0000256" key="1">
    <source>
        <dbReference type="SAM" id="MobiDB-lite"/>
    </source>
</evidence>